<proteinExistence type="predicted"/>
<evidence type="ECO:0000256" key="1">
    <source>
        <dbReference type="SAM" id="MobiDB-lite"/>
    </source>
</evidence>
<dbReference type="EMBL" id="AP027728">
    <property type="protein sequence ID" value="BDZ38911.1"/>
    <property type="molecule type" value="Genomic_DNA"/>
</dbReference>
<gene>
    <name evidence="2" type="ORF">GCM10025863_15250</name>
</gene>
<feature type="region of interest" description="Disordered" evidence="1">
    <location>
        <begin position="37"/>
        <end position="82"/>
    </location>
</feature>
<reference evidence="3" key="1">
    <citation type="journal article" date="2019" name="Int. J. Syst. Evol. Microbiol.">
        <title>The Global Catalogue of Microorganisms (GCM) 10K type strain sequencing project: providing services to taxonomists for standard genome sequencing and annotation.</title>
        <authorList>
            <consortium name="The Broad Institute Genomics Platform"/>
            <consortium name="The Broad Institute Genome Sequencing Center for Infectious Disease"/>
            <person name="Wu L."/>
            <person name="Ma J."/>
        </authorList>
    </citation>
    <scope>NUCLEOTIDE SEQUENCE [LARGE SCALE GENOMIC DNA]</scope>
    <source>
        <strain evidence="3">NBRC 106310</strain>
    </source>
</reference>
<name>A0ABN6X579_9MICO</name>
<organism evidence="2 3">
    <name type="scientific">Microbacterium suwonense</name>
    <dbReference type="NCBI Taxonomy" id="683047"/>
    <lineage>
        <taxon>Bacteria</taxon>
        <taxon>Bacillati</taxon>
        <taxon>Actinomycetota</taxon>
        <taxon>Actinomycetes</taxon>
        <taxon>Micrococcales</taxon>
        <taxon>Microbacteriaceae</taxon>
        <taxon>Microbacterium</taxon>
    </lineage>
</organism>
<evidence type="ECO:0000313" key="3">
    <source>
        <dbReference type="Proteomes" id="UP001321543"/>
    </source>
</evidence>
<protein>
    <submittedName>
        <fullName evidence="2">Uncharacterized protein</fullName>
    </submittedName>
</protein>
<accession>A0ABN6X579</accession>
<sequence>MHDVVVDEPADDLRDRIRLTDVREELVTESLPSLAPRTIPAMSTNDTVAGSRRSLPKIPASTARRGSGRLTTPMFGSIVANG</sequence>
<dbReference type="Proteomes" id="UP001321543">
    <property type="component" value="Chromosome"/>
</dbReference>
<evidence type="ECO:0000313" key="2">
    <source>
        <dbReference type="EMBL" id="BDZ38911.1"/>
    </source>
</evidence>
<keyword evidence="3" id="KW-1185">Reference proteome</keyword>